<reference evidence="2 3" key="1">
    <citation type="submission" date="2015-10" db="EMBL/GenBank/DDBJ databases">
        <title>Candidatus Desulfofervidus auxilii, a hydrogenotrophic sulfate-reducing bacterium involved in the thermophilic anaerobic oxidation of methane.</title>
        <authorList>
            <person name="Krukenberg V."/>
            <person name="Richter M."/>
            <person name="Wegener G."/>
        </authorList>
    </citation>
    <scope>NUCLEOTIDE SEQUENCE [LARGE SCALE GENOMIC DNA]</scope>
    <source>
        <strain evidence="2 3">HS1</strain>
    </source>
</reference>
<sequence>MGSNPPYIKNPEALGVIREIVSYHCGEIENIEDLTKERIIDGKKIRIGLLIALLRIADTMDAGEQRLPDEEIIATSLALSSTCEPFQGQFEHYMRRKIIESCHYEKEGIVLRVRRRFCNFEVKSPAGKKGKSICVTGKDAFLGVLEEFGKELGSPENLDELEEKFPDLAWDKLEDVWKKQTSNRLLEKYKLKIPWIVDFFGHPYGAIPVNWESKAEKKRKGYDKDPHSIETLLAKRGIIKPPIKSLMLIKEALAAQDIKPDPFRPGRLFWPDIEGLLKRDEIDKILRCFTKNNVVLLEGYPASGKSSIACRLGYELVKEGKWVYYGNLTTRVGLNCQPKELPGKLREEVEEVKAEVFIIIEDIHHMLKEFDRLNPIANQKNIKLLLTSRPLKQYDIEEYFGHHEGRSLYFQWIVPENKIELKTDKDVVEKILREAGSSFSNLDPILETIGKDQPNLLLLSFLIQASKEERKQTDEIKEEEIRKSVIDHLNGLKKSACKTSQERKAFRDLIGTLSVLSEFEVPMERRFIDGGAVGNLLERLEKKKEILSLKGRIFDQEYYLLPHSRLASLYRDVCLDEEKRREVLKDYIIQGDFFGTLISRLAFEAGSLLKGLIKDSRREFIKRDLSQASIKEIGYFLGVIAWADKELAKEIARVHSDILRQKDLSQASIKEIVYFLEGIAWADEELAKEIASVHSDTLRQRISQASIKEIGYFLWGIARADKELAKEIASVHSDTLRQKDLSQASIKEIGYFLMGIARADEELAKEIASVHSDILRQKDLSQAGIEEIGYFLWGIAWADEELAKEIASVHSDILKQKDLSQASIKEIIDFLEGIARADKELAKEIASVHSDILRQKDLSQASIKEIGKFLEGIARADKELAKEIASVHSDTLRQKDLSQASIKEIGKFLEVIAWADKELAKEIASMHSDILRQRISQASIKEIGYFLMVIAWADEELAKEIASEHSDTLRQKDLSQAGIEEIGYFLWGIARADKELAKEIARVHEKILKKKLSEEKNYNARGFFIWVINAYIDPVMVKRLEKQYRGERMYSFKKVLISIKNTLFHPPF</sequence>
<dbReference type="KEGG" id="daw:HS1_002288"/>
<dbReference type="InterPro" id="IPR056471">
    <property type="entry name" value="HD-CE"/>
</dbReference>
<dbReference type="EMBL" id="CP013015">
    <property type="protein sequence ID" value="AMM42072.1"/>
    <property type="molecule type" value="Genomic_DNA"/>
</dbReference>
<keyword evidence="3" id="KW-1185">Reference proteome</keyword>
<accession>A0A7U4QMH4</accession>
<organism evidence="2 3">
    <name type="scientific">Desulfofervidus auxilii</name>
    <dbReference type="NCBI Taxonomy" id="1621989"/>
    <lineage>
        <taxon>Bacteria</taxon>
        <taxon>Pseudomonadati</taxon>
        <taxon>Thermodesulfobacteriota</taxon>
        <taxon>Candidatus Desulfofervidia</taxon>
        <taxon>Candidatus Desulfofervidales</taxon>
        <taxon>Candidatus Desulfofervidaceae</taxon>
        <taxon>Candidatus Desulfofervidus</taxon>
    </lineage>
</organism>
<dbReference type="SUPFAM" id="SSF52540">
    <property type="entry name" value="P-loop containing nucleoside triphosphate hydrolases"/>
    <property type="match status" value="1"/>
</dbReference>
<name>A0A7U4QMH4_DESA2</name>
<protein>
    <recommendedName>
        <fullName evidence="1">HD-CE domain-containing protein</fullName>
    </recommendedName>
</protein>
<dbReference type="RefSeq" id="WP_066065615.1">
    <property type="nucleotide sequence ID" value="NZ_CP013015.1"/>
</dbReference>
<feature type="domain" description="HD-CE" evidence="1">
    <location>
        <begin position="10"/>
        <end position="116"/>
    </location>
</feature>
<dbReference type="Proteomes" id="UP000070560">
    <property type="component" value="Chromosome"/>
</dbReference>
<dbReference type="OrthoDB" id="2622687at2"/>
<gene>
    <name evidence="2" type="ORF">HS1_002288</name>
</gene>
<dbReference type="InterPro" id="IPR027417">
    <property type="entry name" value="P-loop_NTPase"/>
</dbReference>
<evidence type="ECO:0000259" key="1">
    <source>
        <dbReference type="Pfam" id="PF24391"/>
    </source>
</evidence>
<dbReference type="AlphaFoldDB" id="A0A7U4QMH4"/>
<evidence type="ECO:0000313" key="3">
    <source>
        <dbReference type="Proteomes" id="UP000070560"/>
    </source>
</evidence>
<proteinExistence type="predicted"/>
<dbReference type="Pfam" id="PF24391">
    <property type="entry name" value="HD-CE"/>
    <property type="match status" value="1"/>
</dbReference>
<evidence type="ECO:0000313" key="2">
    <source>
        <dbReference type="EMBL" id="AMM42072.1"/>
    </source>
</evidence>